<dbReference type="Proteomes" id="UP000184436">
    <property type="component" value="Unassembled WGS sequence"/>
</dbReference>
<name>A0A1M5CPA5_9BACE</name>
<organism evidence="9 10">
    <name type="scientific">Bacteroides faecichinchillae</name>
    <dbReference type="NCBI Taxonomy" id="871325"/>
    <lineage>
        <taxon>Bacteria</taxon>
        <taxon>Pseudomonadati</taxon>
        <taxon>Bacteroidota</taxon>
        <taxon>Bacteroidia</taxon>
        <taxon>Bacteroidales</taxon>
        <taxon>Bacteroidaceae</taxon>
        <taxon>Bacteroides</taxon>
    </lineage>
</organism>
<comment type="similarity">
    <text evidence="1">Belongs to the xylose isomerase family.</text>
</comment>
<dbReference type="GO" id="GO:0009045">
    <property type="term" value="F:xylose isomerase activity"/>
    <property type="evidence" value="ECO:0007669"/>
    <property type="project" value="UniProtKB-EC"/>
</dbReference>
<gene>
    <name evidence="9" type="ORF">SAMN05444349_12523</name>
</gene>
<reference evidence="9 10" key="1">
    <citation type="submission" date="2016-11" db="EMBL/GenBank/DDBJ databases">
        <authorList>
            <person name="Jaros S."/>
            <person name="Januszkiewicz K."/>
            <person name="Wedrychowicz H."/>
        </authorList>
    </citation>
    <scope>NUCLEOTIDE SEQUENCE [LARGE SCALE GENOMIC DNA]</scope>
    <source>
        <strain evidence="9 10">DSM 26883</strain>
    </source>
</reference>
<evidence type="ECO:0000313" key="9">
    <source>
        <dbReference type="EMBL" id="SHF56437.1"/>
    </source>
</evidence>
<sequence length="74" mass="8069">MSIEVNHATLAGHTLDFELMQTMMQIIRNGGLGISGTNFDAKTRRKSTDLKDIFIVHVAGMDAMACALENAELC</sequence>
<dbReference type="PANTHER" id="PTHR48408">
    <property type="match status" value="1"/>
</dbReference>
<accession>A0A1M5CPA5</accession>
<dbReference type="PANTHER" id="PTHR48408:SF1">
    <property type="entry name" value="XYLOSE ISOMERASE"/>
    <property type="match status" value="1"/>
</dbReference>
<evidence type="ECO:0000256" key="2">
    <source>
        <dbReference type="ARBA" id="ARBA00011881"/>
    </source>
</evidence>
<evidence type="ECO:0000256" key="6">
    <source>
        <dbReference type="ARBA" id="ARBA00023235"/>
    </source>
</evidence>
<evidence type="ECO:0000256" key="4">
    <source>
        <dbReference type="ARBA" id="ARBA00022629"/>
    </source>
</evidence>
<evidence type="ECO:0000256" key="3">
    <source>
        <dbReference type="ARBA" id="ARBA00011958"/>
    </source>
</evidence>
<keyword evidence="4" id="KW-0859">Xylose metabolism</keyword>
<keyword evidence="10" id="KW-1185">Reference proteome</keyword>
<dbReference type="InterPro" id="IPR001998">
    <property type="entry name" value="Xylose_isomerase"/>
</dbReference>
<evidence type="ECO:0000256" key="7">
    <source>
        <dbReference type="ARBA" id="ARBA00023277"/>
    </source>
</evidence>
<dbReference type="GO" id="GO:0046872">
    <property type="term" value="F:metal ion binding"/>
    <property type="evidence" value="ECO:0007669"/>
    <property type="project" value="UniProtKB-KW"/>
</dbReference>
<evidence type="ECO:0000256" key="5">
    <source>
        <dbReference type="ARBA" id="ARBA00022723"/>
    </source>
</evidence>
<protein>
    <recommendedName>
        <fullName evidence="3">xylose isomerase</fullName>
        <ecNumber evidence="3">5.3.1.5</ecNumber>
    </recommendedName>
</protein>
<comment type="catalytic activity">
    <reaction evidence="8">
        <text>alpha-D-xylose = alpha-D-xylulofuranose</text>
        <dbReference type="Rhea" id="RHEA:22816"/>
        <dbReference type="ChEBI" id="CHEBI:28518"/>
        <dbReference type="ChEBI" id="CHEBI:188998"/>
        <dbReference type="EC" id="5.3.1.5"/>
    </reaction>
</comment>
<comment type="subunit">
    <text evidence="2">Homotetramer.</text>
</comment>
<proteinExistence type="inferred from homology"/>
<keyword evidence="5" id="KW-0479">Metal-binding</keyword>
<evidence type="ECO:0000256" key="8">
    <source>
        <dbReference type="ARBA" id="ARBA00033659"/>
    </source>
</evidence>
<keyword evidence="6" id="KW-0413">Isomerase</keyword>
<dbReference type="EMBL" id="FQVD01000025">
    <property type="protein sequence ID" value="SHF56437.1"/>
    <property type="molecule type" value="Genomic_DNA"/>
</dbReference>
<dbReference type="EC" id="5.3.1.5" evidence="3"/>
<dbReference type="AlphaFoldDB" id="A0A1M5CPA5"/>
<dbReference type="STRING" id="871325.SAMN05444349_12523"/>
<keyword evidence="7" id="KW-0119">Carbohydrate metabolism</keyword>
<dbReference type="SUPFAM" id="SSF51658">
    <property type="entry name" value="Xylose isomerase-like"/>
    <property type="match status" value="1"/>
</dbReference>
<dbReference type="GO" id="GO:0042732">
    <property type="term" value="P:D-xylose metabolic process"/>
    <property type="evidence" value="ECO:0007669"/>
    <property type="project" value="UniProtKB-KW"/>
</dbReference>
<evidence type="ECO:0000313" key="10">
    <source>
        <dbReference type="Proteomes" id="UP000184436"/>
    </source>
</evidence>
<dbReference type="PROSITE" id="PS51415">
    <property type="entry name" value="XYLOSE_ISOMERASE"/>
    <property type="match status" value="1"/>
</dbReference>
<dbReference type="InterPro" id="IPR036237">
    <property type="entry name" value="Xyl_isomerase-like_sf"/>
</dbReference>
<dbReference type="Gene3D" id="3.20.20.150">
    <property type="entry name" value="Divalent-metal-dependent TIM barrel enzymes"/>
    <property type="match status" value="1"/>
</dbReference>
<evidence type="ECO:0000256" key="1">
    <source>
        <dbReference type="ARBA" id="ARBA00005765"/>
    </source>
</evidence>